<sequence>MKLRIIKILLVFKILFVAIGNGEIIKEYRSSLYGFKDGDMDRAERVCFDHGGGFELSYIDSNSINSEILIYTQENYESLNKSASCNEKKLQSSFIMSNKKNSDSLRYQLDLYYSEEINEKCFYVEPVDCNPIFTIQNTDKLEFYYSLDIYDYKDDPTYSPVPEFVVFFLISFLVLLIVSVYQLFNLKTQKLESRQVTILSLAILFWFLSLASLVSIFRIFKIAGNSIFTCLLLLLSQGWTKSPNYGTTCGKIVNAGLIIVLVALGWTIHIINHYNDFITQLFSNPYQSPVGYVLIVVYYLIVVYFIVGGGRFNTRSQRQLDGSVVQMDSRLHGYTVQLKVVFSVWIISIPLISSFSLGVHNDFHRFVIVTLASYIINLTFILVFLYFYHPCKHNYAVQPIGFFLMK</sequence>
<dbReference type="eggNOG" id="ENOG502RI93">
    <property type="taxonomic scope" value="Eukaryota"/>
</dbReference>
<feature type="transmembrane region" description="Helical" evidence="1">
    <location>
        <begin position="366"/>
        <end position="388"/>
    </location>
</feature>
<reference evidence="5" key="1">
    <citation type="journal article" date="2011" name="Genome Biol.">
        <title>Comparative genomics of the social amoebae Dictyostelium discoideum and Dictyostelium purpureum.</title>
        <authorList>
            <consortium name="US DOE Joint Genome Institute (JGI-PGF)"/>
            <person name="Sucgang R."/>
            <person name="Kuo A."/>
            <person name="Tian X."/>
            <person name="Salerno W."/>
            <person name="Parikh A."/>
            <person name="Feasley C.L."/>
            <person name="Dalin E."/>
            <person name="Tu H."/>
            <person name="Huang E."/>
            <person name="Barry K."/>
            <person name="Lindquist E."/>
            <person name="Shapiro H."/>
            <person name="Bruce D."/>
            <person name="Schmutz J."/>
            <person name="Salamov A."/>
            <person name="Fey P."/>
            <person name="Gaudet P."/>
            <person name="Anjard C."/>
            <person name="Babu M.M."/>
            <person name="Basu S."/>
            <person name="Bushmanova Y."/>
            <person name="van der Wel H."/>
            <person name="Katoh-Kurasawa M."/>
            <person name="Dinh C."/>
            <person name="Coutinho P.M."/>
            <person name="Saito T."/>
            <person name="Elias M."/>
            <person name="Schaap P."/>
            <person name="Kay R.R."/>
            <person name="Henrissat B."/>
            <person name="Eichinger L."/>
            <person name="Rivero F."/>
            <person name="Putnam N.H."/>
            <person name="West C.M."/>
            <person name="Loomis W.F."/>
            <person name="Chisholm R.L."/>
            <person name="Shaulsky G."/>
            <person name="Strassmann J.E."/>
            <person name="Queller D.C."/>
            <person name="Kuspa A."/>
            <person name="Grigoriev I.V."/>
        </authorList>
    </citation>
    <scope>NUCLEOTIDE SEQUENCE [LARGE SCALE GENOMIC DNA]</scope>
    <source>
        <strain evidence="5">QSDP1</strain>
    </source>
</reference>
<feature type="transmembrane region" description="Helical" evidence="1">
    <location>
        <begin position="252"/>
        <end position="271"/>
    </location>
</feature>
<dbReference type="OMA" id="WTIHIIN"/>
<feature type="chain" id="PRO_5003261725" description="GPR180/TMEM145 transmembrane domain-containing protein" evidence="2">
    <location>
        <begin position="23"/>
        <end position="406"/>
    </location>
</feature>
<dbReference type="RefSeq" id="XP_003287196.1">
    <property type="nucleotide sequence ID" value="XM_003287148.1"/>
</dbReference>
<proteinExistence type="predicted"/>
<dbReference type="PANTHER" id="PTHR23252">
    <property type="entry name" value="INTIMAL THICKNESS RECEPTOR-RELATED"/>
    <property type="match status" value="1"/>
</dbReference>
<gene>
    <name evidence="4" type="ORF">DICPUDRAFT_151272</name>
</gene>
<name>F0ZIF4_DICPU</name>
<dbReference type="KEGG" id="dpp:DICPUDRAFT_151272"/>
<dbReference type="InterPro" id="IPR047831">
    <property type="entry name" value="GPR180/TMEM145"/>
</dbReference>
<evidence type="ECO:0000259" key="3">
    <source>
        <dbReference type="Pfam" id="PF10192"/>
    </source>
</evidence>
<dbReference type="Proteomes" id="UP000001064">
    <property type="component" value="Unassembled WGS sequence"/>
</dbReference>
<dbReference type="GO" id="GO:0019236">
    <property type="term" value="P:response to pheromone"/>
    <property type="evidence" value="ECO:0007669"/>
    <property type="project" value="InterPro"/>
</dbReference>
<evidence type="ECO:0000256" key="2">
    <source>
        <dbReference type="SAM" id="SignalP"/>
    </source>
</evidence>
<evidence type="ECO:0000256" key="1">
    <source>
        <dbReference type="SAM" id="Phobius"/>
    </source>
</evidence>
<dbReference type="AlphaFoldDB" id="F0ZIF4"/>
<dbReference type="Pfam" id="PF10192">
    <property type="entry name" value="GPR180-TMEM145_TM"/>
    <property type="match status" value="1"/>
</dbReference>
<keyword evidence="2" id="KW-0732">Signal</keyword>
<evidence type="ECO:0000313" key="5">
    <source>
        <dbReference type="Proteomes" id="UP000001064"/>
    </source>
</evidence>
<keyword evidence="1" id="KW-0812">Transmembrane</keyword>
<dbReference type="VEuPathDB" id="AmoebaDB:DICPUDRAFT_151272"/>
<dbReference type="InterPro" id="IPR019336">
    <property type="entry name" value="GPR180/TMEM145_TM"/>
</dbReference>
<keyword evidence="5" id="KW-1185">Reference proteome</keyword>
<protein>
    <recommendedName>
        <fullName evidence="3">GPR180/TMEM145 transmembrane domain-containing protein</fullName>
    </recommendedName>
</protein>
<feature type="transmembrane region" description="Helical" evidence="1">
    <location>
        <begin position="291"/>
        <end position="310"/>
    </location>
</feature>
<feature type="transmembrane region" description="Helical" evidence="1">
    <location>
        <begin position="340"/>
        <end position="360"/>
    </location>
</feature>
<dbReference type="GeneID" id="10500916"/>
<accession>F0ZIF4</accession>
<dbReference type="InParanoid" id="F0ZIF4"/>
<feature type="transmembrane region" description="Helical" evidence="1">
    <location>
        <begin position="196"/>
        <end position="216"/>
    </location>
</feature>
<keyword evidence="1" id="KW-0472">Membrane</keyword>
<dbReference type="GO" id="GO:0007186">
    <property type="term" value="P:G protein-coupled receptor signaling pathway"/>
    <property type="evidence" value="ECO:0007669"/>
    <property type="project" value="InterPro"/>
</dbReference>
<feature type="domain" description="GPR180/TMEM145 transmembrane" evidence="3">
    <location>
        <begin position="214"/>
        <end position="384"/>
    </location>
</feature>
<feature type="transmembrane region" description="Helical" evidence="1">
    <location>
        <begin position="222"/>
        <end position="240"/>
    </location>
</feature>
<dbReference type="FunCoup" id="F0ZIF4">
    <property type="interactions" value="937"/>
</dbReference>
<feature type="signal peptide" evidence="2">
    <location>
        <begin position="1"/>
        <end position="22"/>
    </location>
</feature>
<dbReference type="EMBL" id="GL871032">
    <property type="protein sequence ID" value="EGC36250.1"/>
    <property type="molecule type" value="Genomic_DNA"/>
</dbReference>
<dbReference type="PANTHER" id="PTHR23252:SF22">
    <property type="entry name" value="INTIMAL THICKNESS RELATED RECEPTOR IRP DOMAIN-CONTAINING PROTEIN"/>
    <property type="match status" value="1"/>
</dbReference>
<organism evidence="4 5">
    <name type="scientific">Dictyostelium purpureum</name>
    <name type="common">Slime mold</name>
    <dbReference type="NCBI Taxonomy" id="5786"/>
    <lineage>
        <taxon>Eukaryota</taxon>
        <taxon>Amoebozoa</taxon>
        <taxon>Evosea</taxon>
        <taxon>Eumycetozoa</taxon>
        <taxon>Dictyostelia</taxon>
        <taxon>Dictyosteliales</taxon>
        <taxon>Dictyosteliaceae</taxon>
        <taxon>Dictyostelium</taxon>
    </lineage>
</organism>
<evidence type="ECO:0000313" key="4">
    <source>
        <dbReference type="EMBL" id="EGC36250.1"/>
    </source>
</evidence>
<keyword evidence="1" id="KW-1133">Transmembrane helix</keyword>
<feature type="transmembrane region" description="Helical" evidence="1">
    <location>
        <begin position="164"/>
        <end position="184"/>
    </location>
</feature>